<proteinExistence type="predicted"/>
<dbReference type="EMBL" id="FOZW01000017">
    <property type="protein sequence ID" value="SFT23384.1"/>
    <property type="molecule type" value="Genomic_DNA"/>
</dbReference>
<reference evidence="3" key="1">
    <citation type="submission" date="2016-10" db="EMBL/GenBank/DDBJ databases">
        <authorList>
            <person name="Varghese N."/>
            <person name="Submissions S."/>
        </authorList>
    </citation>
    <scope>NUCLEOTIDE SEQUENCE [LARGE SCALE GENOMIC DNA]</scope>
    <source>
        <strain evidence="3">DSM 26894</strain>
    </source>
</reference>
<name>A0A1I6WCV2_9RHOB</name>
<gene>
    <name evidence="2" type="ORF">SAMN04488050_11795</name>
</gene>
<evidence type="ECO:0000256" key="1">
    <source>
        <dbReference type="SAM" id="Phobius"/>
    </source>
</evidence>
<evidence type="ECO:0000313" key="3">
    <source>
        <dbReference type="Proteomes" id="UP000199392"/>
    </source>
</evidence>
<keyword evidence="1" id="KW-0472">Membrane</keyword>
<sequence>MFYELIAVLVAGLAGAGVVMLLRKATGGRLPRWMIPIGAGAAMLAASIAGEYGWYGSTAKALPAGVEVVETHDSSALWRPWTYVWPMTDRFIAVDAAGRRENAQTPGLYLADLYFFARWQPTQVVEIMVDCPGGRRADPMGGDGGEPRWREVGAEDSIVTAVCSEARI</sequence>
<keyword evidence="1" id="KW-1133">Transmembrane helix</keyword>
<dbReference type="OrthoDB" id="8601734at2"/>
<dbReference type="RefSeq" id="WP_092429995.1">
    <property type="nucleotide sequence ID" value="NZ_FNCL01000017.1"/>
</dbReference>
<dbReference type="STRING" id="311180.SAMN04488050_11795"/>
<evidence type="ECO:0000313" key="2">
    <source>
        <dbReference type="EMBL" id="SFT23384.1"/>
    </source>
</evidence>
<feature type="transmembrane region" description="Helical" evidence="1">
    <location>
        <begin position="6"/>
        <end position="22"/>
    </location>
</feature>
<keyword evidence="1" id="KW-0812">Transmembrane</keyword>
<feature type="transmembrane region" description="Helical" evidence="1">
    <location>
        <begin position="34"/>
        <end position="55"/>
    </location>
</feature>
<protein>
    <submittedName>
        <fullName evidence="2">Uncharacterized protein</fullName>
    </submittedName>
</protein>
<dbReference type="Proteomes" id="UP000199392">
    <property type="component" value="Unassembled WGS sequence"/>
</dbReference>
<accession>A0A1I6WCV2</accession>
<dbReference type="AlphaFoldDB" id="A0A1I6WCV2"/>
<keyword evidence="3" id="KW-1185">Reference proteome</keyword>
<organism evidence="2 3">
    <name type="scientific">Alloyangia pacifica</name>
    <dbReference type="NCBI Taxonomy" id="311180"/>
    <lineage>
        <taxon>Bacteria</taxon>
        <taxon>Pseudomonadati</taxon>
        <taxon>Pseudomonadota</taxon>
        <taxon>Alphaproteobacteria</taxon>
        <taxon>Rhodobacterales</taxon>
        <taxon>Roseobacteraceae</taxon>
        <taxon>Alloyangia</taxon>
    </lineage>
</organism>